<dbReference type="InterPro" id="IPR026898">
    <property type="entry name" value="PrsW"/>
</dbReference>
<proteinExistence type="predicted"/>
<sequence>MSNSQQQPSPQEPLSLADIIPYQEAFSPNLYKQRLAKFLLFFALFPLALSWLINITGVGGSLRQTAGFLGIYYACMWGVILHDLIKPQRFSWSNTITCVTFTALVGIPIDLFLQQVPPFSFLYAGIDRGGLLTLIGFVFGVGVLEEFVKALPVYLFLIRTGKVIDPYTAAFYGAMSGLGFAISEGVNYSIQYAMGLGEGITATFFGNVEPTNLLGEYLLVSTIRFICLPLFHAIWAGIFGYFLGLSAMSNSQKTTIMLIGWAIPAVLHGFYNTFAETAIGLFVMAFSILLFLTYLRNGQKMSGQSLNK</sequence>
<keyword evidence="1" id="KW-0812">Transmembrane</keyword>
<comment type="caution">
    <text evidence="2">The sequence shown here is derived from an EMBL/GenBank/DDBJ whole genome shotgun (WGS) entry which is preliminary data.</text>
</comment>
<evidence type="ECO:0000313" key="3">
    <source>
        <dbReference type="Proteomes" id="UP001576780"/>
    </source>
</evidence>
<feature type="transmembrane region" description="Helical" evidence="1">
    <location>
        <begin position="92"/>
        <end position="113"/>
    </location>
</feature>
<dbReference type="Proteomes" id="UP001576780">
    <property type="component" value="Unassembled WGS sequence"/>
</dbReference>
<evidence type="ECO:0000256" key="1">
    <source>
        <dbReference type="SAM" id="Phobius"/>
    </source>
</evidence>
<feature type="transmembrane region" description="Helical" evidence="1">
    <location>
        <begin position="277"/>
        <end position="295"/>
    </location>
</feature>
<feature type="transmembrane region" description="Helical" evidence="1">
    <location>
        <begin position="169"/>
        <end position="190"/>
    </location>
</feature>
<organism evidence="2 3">
    <name type="scientific">Floridaenema evergladense BLCC-F167</name>
    <dbReference type="NCBI Taxonomy" id="3153639"/>
    <lineage>
        <taxon>Bacteria</taxon>
        <taxon>Bacillati</taxon>
        <taxon>Cyanobacteriota</taxon>
        <taxon>Cyanophyceae</taxon>
        <taxon>Oscillatoriophycideae</taxon>
        <taxon>Aerosakkonematales</taxon>
        <taxon>Aerosakkonemataceae</taxon>
        <taxon>Floridanema</taxon>
        <taxon>Floridanema evergladense</taxon>
    </lineage>
</organism>
<feature type="transmembrane region" description="Helical" evidence="1">
    <location>
        <begin position="255"/>
        <end position="271"/>
    </location>
</feature>
<keyword evidence="3" id="KW-1185">Reference proteome</keyword>
<feature type="transmembrane region" description="Helical" evidence="1">
    <location>
        <begin position="65"/>
        <end position="85"/>
    </location>
</feature>
<dbReference type="EMBL" id="JBHFNT010000054">
    <property type="protein sequence ID" value="MFB2834128.1"/>
    <property type="molecule type" value="Genomic_DNA"/>
</dbReference>
<dbReference type="RefSeq" id="WP_413276571.1">
    <property type="nucleotide sequence ID" value="NZ_JBHFNT010000054.1"/>
</dbReference>
<dbReference type="GO" id="GO:0008237">
    <property type="term" value="F:metallopeptidase activity"/>
    <property type="evidence" value="ECO:0007669"/>
    <property type="project" value="UniProtKB-KW"/>
</dbReference>
<dbReference type="PANTHER" id="PTHR36844:SF1">
    <property type="entry name" value="PROTEASE PRSW"/>
    <property type="match status" value="1"/>
</dbReference>
<keyword evidence="2" id="KW-0645">Protease</keyword>
<dbReference type="PANTHER" id="PTHR36844">
    <property type="entry name" value="PROTEASE PRSW"/>
    <property type="match status" value="1"/>
</dbReference>
<evidence type="ECO:0000313" key="2">
    <source>
        <dbReference type="EMBL" id="MFB2834128.1"/>
    </source>
</evidence>
<gene>
    <name evidence="2" type="ORF">ACE1CA_06300</name>
</gene>
<name>A0ABV4WGC4_9CYAN</name>
<reference evidence="2 3" key="1">
    <citation type="submission" date="2024-09" db="EMBL/GenBank/DDBJ databases">
        <title>Floridaenema gen nov. (Aerosakkonemataceae, Aerosakkonematales ord. nov., Cyanobacteria) from benthic tropical and subtropical fresh waters, with the description of four new species.</title>
        <authorList>
            <person name="Moretto J.A."/>
            <person name="Berthold D.E."/>
            <person name="Lefler F.W."/>
            <person name="Huang I.-S."/>
            <person name="Laughinghouse H. IV."/>
        </authorList>
    </citation>
    <scope>NUCLEOTIDE SEQUENCE [LARGE SCALE GENOMIC DNA]</scope>
    <source>
        <strain evidence="2 3">BLCC-F167</strain>
    </source>
</reference>
<feature type="transmembrane region" description="Helical" evidence="1">
    <location>
        <begin position="35"/>
        <end position="53"/>
    </location>
</feature>
<feature type="transmembrane region" description="Helical" evidence="1">
    <location>
        <begin position="133"/>
        <end position="157"/>
    </location>
</feature>
<accession>A0ABV4WGC4</accession>
<keyword evidence="1" id="KW-1133">Transmembrane helix</keyword>
<keyword evidence="2" id="KW-0378">Hydrolase</keyword>
<keyword evidence="1" id="KW-0472">Membrane</keyword>
<keyword evidence="2" id="KW-0482">Metalloprotease</keyword>
<protein>
    <submittedName>
        <fullName evidence="2">PrsW family intramembrane metalloprotease</fullName>
    </submittedName>
</protein>
<dbReference type="Pfam" id="PF13367">
    <property type="entry name" value="PrsW-protease"/>
    <property type="match status" value="1"/>
</dbReference>
<feature type="transmembrane region" description="Helical" evidence="1">
    <location>
        <begin position="217"/>
        <end position="243"/>
    </location>
</feature>